<dbReference type="EMBL" id="CAJNIZ010028611">
    <property type="protein sequence ID" value="CAE7509403.1"/>
    <property type="molecule type" value="Genomic_DNA"/>
</dbReference>
<feature type="non-terminal residue" evidence="2">
    <location>
        <position position="1"/>
    </location>
</feature>
<evidence type="ECO:0000313" key="3">
    <source>
        <dbReference type="Proteomes" id="UP000649617"/>
    </source>
</evidence>
<protein>
    <submittedName>
        <fullName evidence="2">Uncharacterized protein</fullName>
    </submittedName>
</protein>
<evidence type="ECO:0000256" key="1">
    <source>
        <dbReference type="SAM" id="MobiDB-lite"/>
    </source>
</evidence>
<proteinExistence type="predicted"/>
<feature type="non-terminal residue" evidence="2">
    <location>
        <position position="216"/>
    </location>
</feature>
<gene>
    <name evidence="2" type="ORF">SPIL2461_LOCUS13231</name>
</gene>
<dbReference type="AlphaFoldDB" id="A0A812T1J3"/>
<sequence>PSQEEPTLRHGQPTSGGRGDLVKLRGRSSAGPQHSLPCTQPESSRTASLAASQSSGCPAQARAPNAASALPDGPVARGGDLGREDELAPFPGTVGGVEGPPDQAGPGPQHEEGRGSSGLVHWGRRPVVEVAGLGPGQQISPDGRDPGHNPSRPPSGCAADHNVGDGAPGAHPELQIHSSPHRRDASAQQHSVSPDHRPQDRGRLVAQTVEGHEWTG</sequence>
<evidence type="ECO:0000313" key="2">
    <source>
        <dbReference type="EMBL" id="CAE7509403.1"/>
    </source>
</evidence>
<feature type="compositionally biased region" description="Basic and acidic residues" evidence="1">
    <location>
        <begin position="193"/>
        <end position="203"/>
    </location>
</feature>
<accession>A0A812T1J3</accession>
<organism evidence="2 3">
    <name type="scientific">Symbiodinium pilosum</name>
    <name type="common">Dinoflagellate</name>
    <dbReference type="NCBI Taxonomy" id="2952"/>
    <lineage>
        <taxon>Eukaryota</taxon>
        <taxon>Sar</taxon>
        <taxon>Alveolata</taxon>
        <taxon>Dinophyceae</taxon>
        <taxon>Suessiales</taxon>
        <taxon>Symbiodiniaceae</taxon>
        <taxon>Symbiodinium</taxon>
    </lineage>
</organism>
<feature type="compositionally biased region" description="Low complexity" evidence="1">
    <location>
        <begin position="58"/>
        <end position="71"/>
    </location>
</feature>
<comment type="caution">
    <text evidence="2">The sequence shown here is derived from an EMBL/GenBank/DDBJ whole genome shotgun (WGS) entry which is preliminary data.</text>
</comment>
<dbReference type="Proteomes" id="UP000649617">
    <property type="component" value="Unassembled WGS sequence"/>
</dbReference>
<feature type="compositionally biased region" description="Polar residues" evidence="1">
    <location>
        <begin position="30"/>
        <end position="57"/>
    </location>
</feature>
<feature type="region of interest" description="Disordered" evidence="1">
    <location>
        <begin position="1"/>
        <end position="216"/>
    </location>
</feature>
<keyword evidence="3" id="KW-1185">Reference proteome</keyword>
<name>A0A812T1J3_SYMPI</name>
<reference evidence="2" key="1">
    <citation type="submission" date="2021-02" db="EMBL/GenBank/DDBJ databases">
        <authorList>
            <person name="Dougan E. K."/>
            <person name="Rhodes N."/>
            <person name="Thang M."/>
            <person name="Chan C."/>
        </authorList>
    </citation>
    <scope>NUCLEOTIDE SEQUENCE</scope>
</reference>